<dbReference type="InterPro" id="IPR046347">
    <property type="entry name" value="bZIP_sf"/>
</dbReference>
<dbReference type="Gene3D" id="1.20.5.170">
    <property type="match status" value="1"/>
</dbReference>
<feature type="region of interest" description="Disordered" evidence="2">
    <location>
        <begin position="1"/>
        <end position="68"/>
    </location>
</feature>
<evidence type="ECO:0000256" key="1">
    <source>
        <dbReference type="SAM" id="Coils"/>
    </source>
</evidence>
<organism evidence="3">
    <name type="scientific">Cyprideis torosa</name>
    <dbReference type="NCBI Taxonomy" id="163714"/>
    <lineage>
        <taxon>Eukaryota</taxon>
        <taxon>Metazoa</taxon>
        <taxon>Ecdysozoa</taxon>
        <taxon>Arthropoda</taxon>
        <taxon>Crustacea</taxon>
        <taxon>Oligostraca</taxon>
        <taxon>Ostracoda</taxon>
        <taxon>Podocopa</taxon>
        <taxon>Podocopida</taxon>
        <taxon>Cytherocopina</taxon>
        <taxon>Cytheroidea</taxon>
        <taxon>Cytherideidae</taxon>
        <taxon>Cyprideis</taxon>
    </lineage>
</organism>
<dbReference type="PROSITE" id="PS00036">
    <property type="entry name" value="BZIP_BASIC"/>
    <property type="match status" value="1"/>
</dbReference>
<feature type="coiled-coil region" evidence="1">
    <location>
        <begin position="87"/>
        <end position="114"/>
    </location>
</feature>
<dbReference type="InterPro" id="IPR004827">
    <property type="entry name" value="bZIP"/>
</dbReference>
<evidence type="ECO:0000313" key="3">
    <source>
        <dbReference type="EMBL" id="CAD7227234.1"/>
    </source>
</evidence>
<name>A0A7R8WA76_9CRUS</name>
<gene>
    <name evidence="3" type="ORF">CTOB1V02_LOCUS5142</name>
</gene>
<dbReference type="CDD" id="cd14686">
    <property type="entry name" value="bZIP"/>
    <property type="match status" value="1"/>
</dbReference>
<accession>A0A7R8WA76</accession>
<evidence type="ECO:0000256" key="2">
    <source>
        <dbReference type="SAM" id="MobiDB-lite"/>
    </source>
</evidence>
<dbReference type="AlphaFoldDB" id="A0A7R8WA76"/>
<protein>
    <submittedName>
        <fullName evidence="3">Uncharacterized protein</fullName>
    </submittedName>
</protein>
<dbReference type="SUPFAM" id="SSF57959">
    <property type="entry name" value="Leucine zipper domain"/>
    <property type="match status" value="1"/>
</dbReference>
<feature type="compositionally biased region" description="Basic and acidic residues" evidence="2">
    <location>
        <begin position="15"/>
        <end position="25"/>
    </location>
</feature>
<keyword evidence="1" id="KW-0175">Coiled coil</keyword>
<dbReference type="Pfam" id="PF07716">
    <property type="entry name" value="bZIP_2"/>
    <property type="match status" value="1"/>
</dbReference>
<feature type="compositionally biased region" description="Low complexity" evidence="2">
    <location>
        <begin position="32"/>
        <end position="57"/>
    </location>
</feature>
<sequence>MEAGADDPNGTPSSVKKEEVVKIEGSEYAPETLSCSSWTTDSSSVSSTAASSSQSLTKRVPFPEAVSETERRAIARQRNNEASKRCRVKKKERLLKLEQELKELQASLEVKTKQANVKRQILTEPQRIIILTAKK</sequence>
<dbReference type="EMBL" id="OB661077">
    <property type="protein sequence ID" value="CAD7227234.1"/>
    <property type="molecule type" value="Genomic_DNA"/>
</dbReference>
<proteinExistence type="predicted"/>
<reference evidence="3" key="1">
    <citation type="submission" date="2020-11" db="EMBL/GenBank/DDBJ databases">
        <authorList>
            <person name="Tran Van P."/>
        </authorList>
    </citation>
    <scope>NUCLEOTIDE SEQUENCE</scope>
</reference>
<dbReference type="GO" id="GO:0003700">
    <property type="term" value="F:DNA-binding transcription factor activity"/>
    <property type="evidence" value="ECO:0007669"/>
    <property type="project" value="InterPro"/>
</dbReference>